<protein>
    <recommendedName>
        <fullName evidence="2 6">Adenine deaminase</fullName>
        <shortName evidence="6">Adenase</shortName>
        <shortName evidence="6">Adenine aminase</shortName>
        <ecNumber evidence="2 6">3.5.4.2</ecNumber>
    </recommendedName>
</protein>
<reference evidence="9 10" key="1">
    <citation type="journal article" date="2017" name="BMC Genomics">
        <title>Genomic analysis of methanogenic archaea reveals a shift towards energy conservation.</title>
        <authorList>
            <person name="Gilmore S.P."/>
            <person name="Henske J.K."/>
            <person name="Sexton J.A."/>
            <person name="Solomon K.V."/>
            <person name="Seppala S."/>
            <person name="Yoo J.I."/>
            <person name="Huyett L.M."/>
            <person name="Pressman A."/>
            <person name="Cogan J.Z."/>
            <person name="Kivenson V."/>
            <person name="Peng X."/>
            <person name="Tan Y."/>
            <person name="Valentine D.L."/>
            <person name="O'Malley M.A."/>
        </authorList>
    </citation>
    <scope>NUCLEOTIDE SEQUENCE [LARGE SCALE GENOMIC DNA]</scope>
    <source>
        <strain evidence="9 10">XII</strain>
    </source>
</reference>
<comment type="cofactor">
    <cofactor evidence="6">
        <name>Mn(2+)</name>
        <dbReference type="ChEBI" id="CHEBI:29035"/>
    </cofactor>
</comment>
<dbReference type="EC" id="3.5.4.2" evidence="2 6"/>
<gene>
    <name evidence="6" type="primary">ade</name>
    <name evidence="9" type="ORF">ASJ83_04820</name>
</gene>
<evidence type="ECO:0000313" key="10">
    <source>
        <dbReference type="Proteomes" id="UP000243820"/>
    </source>
</evidence>
<dbReference type="GO" id="GO:0006146">
    <property type="term" value="P:adenine catabolic process"/>
    <property type="evidence" value="ECO:0007669"/>
    <property type="project" value="InterPro"/>
</dbReference>
<dbReference type="PANTHER" id="PTHR11113:SF2">
    <property type="entry name" value="ADENINE DEAMINASE"/>
    <property type="match status" value="1"/>
</dbReference>
<evidence type="ECO:0000256" key="6">
    <source>
        <dbReference type="HAMAP-Rule" id="MF_01518"/>
    </source>
</evidence>
<dbReference type="GO" id="GO:0000034">
    <property type="term" value="F:adenine deaminase activity"/>
    <property type="evidence" value="ECO:0007669"/>
    <property type="project" value="UniProtKB-UniRule"/>
</dbReference>
<dbReference type="InterPro" id="IPR006679">
    <property type="entry name" value="Adenine_deam"/>
</dbReference>
<dbReference type="SUPFAM" id="SSF51338">
    <property type="entry name" value="Composite domain of metallo-dependent hydrolases"/>
    <property type="match status" value="1"/>
</dbReference>
<dbReference type="Gene3D" id="3.20.20.140">
    <property type="entry name" value="Metal-dependent hydrolases"/>
    <property type="match status" value="1"/>
</dbReference>
<evidence type="ECO:0000259" key="7">
    <source>
        <dbReference type="Pfam" id="PF01979"/>
    </source>
</evidence>
<evidence type="ECO:0000256" key="1">
    <source>
        <dbReference type="ARBA" id="ARBA00006773"/>
    </source>
</evidence>
<dbReference type="InterPro" id="IPR011059">
    <property type="entry name" value="Metal-dep_hydrolase_composite"/>
</dbReference>
<evidence type="ECO:0000256" key="3">
    <source>
        <dbReference type="ARBA" id="ARBA00022801"/>
    </source>
</evidence>
<comment type="caution">
    <text evidence="9">The sequence shown here is derived from an EMBL/GenBank/DDBJ whole genome shotgun (WGS) entry which is preliminary data.</text>
</comment>
<dbReference type="InterPro" id="IPR006680">
    <property type="entry name" value="Amidohydro-rel"/>
</dbReference>
<feature type="domain" description="Adenine deaminase C-terminal" evidence="8">
    <location>
        <begin position="349"/>
        <end position="498"/>
    </location>
</feature>
<comment type="similarity">
    <text evidence="1 6">Belongs to the metallo-dependent hydrolases superfamily. Adenine deaminase family.</text>
</comment>
<dbReference type="SUPFAM" id="SSF51556">
    <property type="entry name" value="Metallo-dependent hydrolases"/>
    <property type="match status" value="1"/>
</dbReference>
<dbReference type="Pfam" id="PF01979">
    <property type="entry name" value="Amidohydro_1"/>
    <property type="match status" value="1"/>
</dbReference>
<evidence type="ECO:0000256" key="2">
    <source>
        <dbReference type="ARBA" id="ARBA00012782"/>
    </source>
</evidence>
<proteinExistence type="inferred from homology"/>
<dbReference type="NCBIfam" id="TIGR01178">
    <property type="entry name" value="ade"/>
    <property type="match status" value="1"/>
</dbReference>
<sequence>MVCAVGAPGSLTGHRVTDLGGARVVPGLIDAHVHIESSLLTPREFGRLSLRNGVTTVIADPHEIANVSGCAGIDFMIRDAKSSPADIFFMIPSCVPATPLDKGGAVISAEDVASYKNTPSVIGLGEMMNVPGVLSGDPEVLAKLAVFDHIDGHAPGLSGEALCSYVARHIKTDHECTSADEGREKLSLGMYVLLREGDAAKNIAALSEIVNDMTASRCCFCTDDRHTDSLVREGSIDHCIRVAMNCGMKLEHALRLATLSAADCFGLADRGMIAPGRVADFCILVDGPEFAVLEVYKNGMPASSIDMPGSSPSCASPPFSCRVPKKEELALPAGKLRVIGLVQGEIITEVLDSETAGDLCKVVSVDRYRSEGSGVGLVSGFNFKKGAIAASISHDAHNIIAAGVTDEEIILAIRALTDGGGGMAVVCDGKTSVLSLPCGGLMTPLAYEEVAQQLEELAGRLKMTGASPAAFMNLAFLSLTVIPHLRITPRGLFDGDLFQDVPIRFS</sequence>
<dbReference type="Gene3D" id="2.30.40.10">
    <property type="entry name" value="Urease, subunit C, domain 1"/>
    <property type="match status" value="1"/>
</dbReference>
<comment type="catalytic activity">
    <reaction evidence="5 6">
        <text>adenine + H2O + H(+) = hypoxanthine + NH4(+)</text>
        <dbReference type="Rhea" id="RHEA:23688"/>
        <dbReference type="ChEBI" id="CHEBI:15377"/>
        <dbReference type="ChEBI" id="CHEBI:15378"/>
        <dbReference type="ChEBI" id="CHEBI:16708"/>
        <dbReference type="ChEBI" id="CHEBI:17368"/>
        <dbReference type="ChEBI" id="CHEBI:28938"/>
        <dbReference type="EC" id="3.5.4.2"/>
    </reaction>
</comment>
<evidence type="ECO:0000256" key="4">
    <source>
        <dbReference type="ARBA" id="ARBA00023211"/>
    </source>
</evidence>
<keyword evidence="10" id="KW-1185">Reference proteome</keyword>
<dbReference type="AlphaFoldDB" id="A0AAX0Q9G3"/>
<keyword evidence="3 6" id="KW-0378">Hydrolase</keyword>
<evidence type="ECO:0000259" key="8">
    <source>
        <dbReference type="Pfam" id="PF13382"/>
    </source>
</evidence>
<dbReference type="EMBL" id="LMVO01000005">
    <property type="protein sequence ID" value="PAV09893.1"/>
    <property type="molecule type" value="Genomic_DNA"/>
</dbReference>
<organism evidence="9 10">
    <name type="scientific">Methanocorpusculum parvum</name>
    <dbReference type="NCBI Taxonomy" id="2193"/>
    <lineage>
        <taxon>Archaea</taxon>
        <taxon>Methanobacteriati</taxon>
        <taxon>Methanobacteriota</taxon>
        <taxon>Stenosarchaea group</taxon>
        <taxon>Methanomicrobia</taxon>
        <taxon>Methanomicrobiales</taxon>
        <taxon>Methanocorpusculaceae</taxon>
        <taxon>Methanocorpusculum</taxon>
    </lineage>
</organism>
<dbReference type="InterPro" id="IPR032466">
    <property type="entry name" value="Metal_Hydrolase"/>
</dbReference>
<dbReference type="PANTHER" id="PTHR11113">
    <property type="entry name" value="N-ACETYLGLUCOSAMINE-6-PHOSPHATE DEACETYLASE"/>
    <property type="match status" value="1"/>
</dbReference>
<dbReference type="CDD" id="cd01295">
    <property type="entry name" value="AdeC"/>
    <property type="match status" value="1"/>
</dbReference>
<evidence type="ECO:0000313" key="9">
    <source>
        <dbReference type="EMBL" id="PAV09893.1"/>
    </source>
</evidence>
<evidence type="ECO:0000256" key="5">
    <source>
        <dbReference type="ARBA" id="ARBA00047720"/>
    </source>
</evidence>
<dbReference type="InterPro" id="IPR026912">
    <property type="entry name" value="Adenine_deam_C"/>
</dbReference>
<dbReference type="Pfam" id="PF13382">
    <property type="entry name" value="Adenine_deam_C"/>
    <property type="match status" value="1"/>
</dbReference>
<name>A0AAX0Q9G3_9EURY</name>
<dbReference type="Proteomes" id="UP000243820">
    <property type="component" value="Unassembled WGS sequence"/>
</dbReference>
<accession>A0AAX0Q9G3</accession>
<feature type="domain" description="Amidohydrolase-related" evidence="7">
    <location>
        <begin position="24"/>
        <end position="299"/>
    </location>
</feature>
<dbReference type="HAMAP" id="MF_01518">
    <property type="entry name" value="Adenine_deamin"/>
    <property type="match status" value="1"/>
</dbReference>
<keyword evidence="4 6" id="KW-0464">Manganese</keyword>